<feature type="domain" description="Calcineurin-like phosphoesterase" evidence="2">
    <location>
        <begin position="11"/>
        <end position="104"/>
    </location>
</feature>
<dbReference type="EMBL" id="FOUR01000009">
    <property type="protein sequence ID" value="SFN52541.1"/>
    <property type="molecule type" value="Genomic_DNA"/>
</dbReference>
<dbReference type="InterPro" id="IPR004843">
    <property type="entry name" value="Calcineurin-like_PHP"/>
</dbReference>
<organism evidence="3 4">
    <name type="scientific">Marinobacter pelagius</name>
    <dbReference type="NCBI Taxonomy" id="379482"/>
    <lineage>
        <taxon>Bacteria</taxon>
        <taxon>Pseudomonadati</taxon>
        <taxon>Pseudomonadota</taxon>
        <taxon>Gammaproteobacteria</taxon>
        <taxon>Pseudomonadales</taxon>
        <taxon>Marinobacteraceae</taxon>
        <taxon>Marinobacter</taxon>
    </lineage>
</organism>
<reference evidence="4" key="1">
    <citation type="submission" date="2016-10" db="EMBL/GenBank/DDBJ databases">
        <authorList>
            <person name="Varghese N."/>
            <person name="Submissions S."/>
        </authorList>
    </citation>
    <scope>NUCLEOTIDE SEQUENCE [LARGE SCALE GENOMIC DNA]</scope>
    <source>
        <strain evidence="4">CGMCC 1.6775</strain>
    </source>
</reference>
<dbReference type="InterPro" id="IPR029052">
    <property type="entry name" value="Metallo-depent_PP-like"/>
</dbReference>
<sequence>MHSDRGIFVPRFLHTADWQMGRSFSRFETEDGAALVEARYAAIERLAQLAVEQECDAVLVAGDVFDAQGVSDRTIRRVFNATSAFKGPWVMLPGNHDAALAESVWTRARRLKAVPDNIHLALEPDVILLKEQGIAVLSAPLTQRHTYSDLTEDFSERETPAGLLRVGLAHGSVQGVLPDEVDATNPIAPNRAEQANLDYLALGDWHGAKQINERSWYSGTPEPERFRNNEAGYALIVDISEPGAVPDIKSVDIARYRWHQWRETLSVPSDLDGLIQRMEELPEASVLDIRLDGAITLEGLQRLDHALSLAEARFRSVSCDRAALQLEPTEEDIAALNADGYLGETIEELRQLQLGDHPEPARDALAILTGLLNSGKQEVNQ</sequence>
<name>A0A1I4ZQJ2_9GAMM</name>
<dbReference type="InterPro" id="IPR014577">
    <property type="entry name" value="UCP033093_metalloPase"/>
</dbReference>
<dbReference type="Proteomes" id="UP000199339">
    <property type="component" value="Unassembled WGS sequence"/>
</dbReference>
<accession>A0A1I4ZQJ2</accession>
<evidence type="ECO:0000313" key="4">
    <source>
        <dbReference type="Proteomes" id="UP000199339"/>
    </source>
</evidence>
<keyword evidence="3" id="KW-0269">Exonuclease</keyword>
<dbReference type="SUPFAM" id="SSF56300">
    <property type="entry name" value="Metallo-dependent phosphatases"/>
    <property type="match status" value="1"/>
</dbReference>
<keyword evidence="4" id="KW-1185">Reference proteome</keyword>
<evidence type="ECO:0000259" key="2">
    <source>
        <dbReference type="Pfam" id="PF00149"/>
    </source>
</evidence>
<dbReference type="PANTHER" id="PTHR30337">
    <property type="entry name" value="COMPONENT OF ATP-DEPENDENT DSDNA EXONUCLEASE"/>
    <property type="match status" value="1"/>
</dbReference>
<dbReference type="InterPro" id="IPR050535">
    <property type="entry name" value="DNA_Repair-Maintenance_Comp"/>
</dbReference>
<evidence type="ECO:0000256" key="1">
    <source>
        <dbReference type="ARBA" id="ARBA00022801"/>
    </source>
</evidence>
<dbReference type="Gene3D" id="3.60.21.10">
    <property type="match status" value="1"/>
</dbReference>
<evidence type="ECO:0000313" key="3">
    <source>
        <dbReference type="EMBL" id="SFN52541.1"/>
    </source>
</evidence>
<gene>
    <name evidence="3" type="ORF">SAMN04487961_3319</name>
</gene>
<dbReference type="Pfam" id="PF00149">
    <property type="entry name" value="Metallophos"/>
    <property type="match status" value="1"/>
</dbReference>
<dbReference type="InterPro" id="IPR041796">
    <property type="entry name" value="Mre11_N"/>
</dbReference>
<proteinExistence type="predicted"/>
<keyword evidence="1" id="KW-0378">Hydrolase</keyword>
<dbReference type="PIRSF" id="PIRSF033093">
    <property type="entry name" value="UCP_ML1119"/>
    <property type="match status" value="1"/>
</dbReference>
<dbReference type="AlphaFoldDB" id="A0A1I4ZQJ2"/>
<dbReference type="CDD" id="cd00840">
    <property type="entry name" value="MPP_Mre11_N"/>
    <property type="match status" value="1"/>
</dbReference>
<keyword evidence="3" id="KW-0540">Nuclease</keyword>
<dbReference type="GO" id="GO:0004527">
    <property type="term" value="F:exonuclease activity"/>
    <property type="evidence" value="ECO:0007669"/>
    <property type="project" value="UniProtKB-KW"/>
</dbReference>
<protein>
    <submittedName>
        <fullName evidence="3">DNA repair exonuclease SbcCD nuclease subunit</fullName>
    </submittedName>
</protein>